<keyword evidence="5" id="KW-1185">Reference proteome</keyword>
<dbReference type="NCBIfam" id="TIGR00557">
    <property type="entry name" value="pdxA"/>
    <property type="match status" value="1"/>
</dbReference>
<keyword evidence="2" id="KW-0560">Oxidoreductase</keyword>
<dbReference type="GO" id="GO:0051287">
    <property type="term" value="F:NAD binding"/>
    <property type="evidence" value="ECO:0007669"/>
    <property type="project" value="InterPro"/>
</dbReference>
<name>A0A0S6VXP1_9BACT</name>
<proteinExistence type="predicted"/>
<keyword evidence="3" id="KW-0520">NAD</keyword>
<evidence type="ECO:0000256" key="3">
    <source>
        <dbReference type="ARBA" id="ARBA00023027"/>
    </source>
</evidence>
<accession>A0A0S6VXP1</accession>
<gene>
    <name evidence="4" type="ORF">U14_00821</name>
</gene>
<evidence type="ECO:0000256" key="2">
    <source>
        <dbReference type="ARBA" id="ARBA00023002"/>
    </source>
</evidence>
<dbReference type="AlphaFoldDB" id="A0A0S6VXP1"/>
<dbReference type="InterPro" id="IPR005255">
    <property type="entry name" value="PdxA_fam"/>
</dbReference>
<reference evidence="4" key="1">
    <citation type="journal article" date="2015" name="PeerJ">
        <title>First genomic representation of candidate bacterial phylum KSB3 points to enhanced environmental sensing as a trigger of wastewater bulking.</title>
        <authorList>
            <person name="Sekiguchi Y."/>
            <person name="Ohashi A."/>
            <person name="Parks D.H."/>
            <person name="Yamauchi T."/>
            <person name="Tyson G.W."/>
            <person name="Hugenholtz P."/>
        </authorList>
    </citation>
    <scope>NUCLEOTIDE SEQUENCE [LARGE SCALE GENOMIC DNA]</scope>
</reference>
<evidence type="ECO:0000256" key="1">
    <source>
        <dbReference type="ARBA" id="ARBA00022723"/>
    </source>
</evidence>
<dbReference type="EMBL" id="DF820455">
    <property type="protein sequence ID" value="GAK49598.1"/>
    <property type="molecule type" value="Genomic_DNA"/>
</dbReference>
<dbReference type="Pfam" id="PF04166">
    <property type="entry name" value="PdxA"/>
    <property type="match status" value="1"/>
</dbReference>
<dbReference type="GO" id="GO:0016491">
    <property type="term" value="F:oxidoreductase activity"/>
    <property type="evidence" value="ECO:0007669"/>
    <property type="project" value="UniProtKB-KW"/>
</dbReference>
<evidence type="ECO:0000313" key="5">
    <source>
        <dbReference type="Proteomes" id="UP000030700"/>
    </source>
</evidence>
<dbReference type="PANTHER" id="PTHR30004">
    <property type="entry name" value="4-HYDROXYTHREONINE-4-PHOSPHATE DEHYDROGENASE"/>
    <property type="match status" value="1"/>
</dbReference>
<dbReference type="GO" id="GO:0046872">
    <property type="term" value="F:metal ion binding"/>
    <property type="evidence" value="ECO:0007669"/>
    <property type="project" value="UniProtKB-KW"/>
</dbReference>
<dbReference type="Gene3D" id="3.40.718.10">
    <property type="entry name" value="Isopropylmalate Dehydrogenase"/>
    <property type="match status" value="1"/>
</dbReference>
<keyword evidence="1" id="KW-0479">Metal-binding</keyword>
<dbReference type="STRING" id="1499966.U14_00821"/>
<dbReference type="PANTHER" id="PTHR30004:SF6">
    <property type="entry name" value="D-THREONATE 4-PHOSPHATE DEHYDROGENASE"/>
    <property type="match status" value="1"/>
</dbReference>
<organism evidence="4">
    <name type="scientific">Candidatus Moduliflexus flocculans</name>
    <dbReference type="NCBI Taxonomy" id="1499966"/>
    <lineage>
        <taxon>Bacteria</taxon>
        <taxon>Candidatus Moduliflexota</taxon>
        <taxon>Candidatus Moduliflexia</taxon>
        <taxon>Candidatus Moduliflexales</taxon>
        <taxon>Candidatus Moduliflexaceae</taxon>
    </lineage>
</organism>
<dbReference type="HOGENOM" id="CLU_040168_0_1_0"/>
<dbReference type="SUPFAM" id="SSF53659">
    <property type="entry name" value="Isocitrate/Isopropylmalate dehydrogenase-like"/>
    <property type="match status" value="1"/>
</dbReference>
<protein>
    <submittedName>
        <fullName evidence="4">4-hydroxythreonine-4-phosphate dehydrogenase</fullName>
    </submittedName>
</protein>
<dbReference type="Proteomes" id="UP000030700">
    <property type="component" value="Unassembled WGS sequence"/>
</dbReference>
<sequence length="345" mass="37768">MTDVYRPLIGISAGDPAGIGPEVTAKALALPQMYERCRPLVVAETELMRAAVRFSGLSLDVHPVSSPQEGHYIAGVLDVLDLKNIDGAAIPYKQVSAECGRAAFEYVKTVIELANAKEIDATVTGPINKEAINLAGFHYAGHTEIYAKLTETKEYAMMLMHERFRVIHVSTHVSLRQACDRVKQERVYRVIRLAQDALKQLGIQTPRIAVAGLNPHAGENGMFGREEIEEITPAIQRACQEGLRVEGPFPPDTVFSKMAGGQYDIVVVMYHDQGHIPTKLRGFQYDEATDTWNAMSGVNITCGLPIIRVSVDHGTAFDKAGEGRANPESMIQAIEIAAQFAAQRI</sequence>
<evidence type="ECO:0000313" key="4">
    <source>
        <dbReference type="EMBL" id="GAK49598.1"/>
    </source>
</evidence>